<proteinExistence type="inferred from homology"/>
<keyword evidence="10 11" id="KW-0739">Sodium transport</keyword>
<dbReference type="InterPro" id="IPR023171">
    <property type="entry name" value="Na/H_antiporter_dom_sf"/>
</dbReference>
<evidence type="ECO:0000256" key="3">
    <source>
        <dbReference type="ARBA" id="ARBA00022449"/>
    </source>
</evidence>
<dbReference type="PANTHER" id="PTHR30341">
    <property type="entry name" value="SODIUM ION/PROTON ANTIPORTER NHAA-RELATED"/>
    <property type="match status" value="1"/>
</dbReference>
<dbReference type="Proteomes" id="UP000621454">
    <property type="component" value="Unassembled WGS sequence"/>
</dbReference>
<keyword evidence="5 11" id="KW-0812">Transmembrane</keyword>
<keyword evidence="14" id="KW-1185">Reference proteome</keyword>
<feature type="transmembrane region" description="Helical" evidence="11">
    <location>
        <begin position="256"/>
        <end position="279"/>
    </location>
</feature>
<dbReference type="AlphaFoldDB" id="A0A916T8I5"/>
<feature type="transmembrane region" description="Helical" evidence="11">
    <location>
        <begin position="98"/>
        <end position="122"/>
    </location>
</feature>
<feature type="transmembrane region" description="Helical" evidence="11">
    <location>
        <begin position="299"/>
        <end position="322"/>
    </location>
</feature>
<dbReference type="GO" id="GO:0005886">
    <property type="term" value="C:plasma membrane"/>
    <property type="evidence" value="ECO:0007669"/>
    <property type="project" value="UniProtKB-SubCell"/>
</dbReference>
<evidence type="ECO:0000256" key="7">
    <source>
        <dbReference type="ARBA" id="ARBA00023053"/>
    </source>
</evidence>
<feature type="transmembrane region" description="Helical" evidence="11">
    <location>
        <begin position="12"/>
        <end position="35"/>
    </location>
</feature>
<feature type="compositionally biased region" description="Basic and acidic residues" evidence="12">
    <location>
        <begin position="434"/>
        <end position="445"/>
    </location>
</feature>
<feature type="transmembrane region" description="Helical" evidence="11">
    <location>
        <begin position="227"/>
        <end position="244"/>
    </location>
</feature>
<dbReference type="GO" id="GO:0006885">
    <property type="term" value="P:regulation of pH"/>
    <property type="evidence" value="ECO:0007669"/>
    <property type="project" value="UniProtKB-UniRule"/>
</dbReference>
<feature type="transmembrane region" description="Helical" evidence="11">
    <location>
        <begin position="334"/>
        <end position="351"/>
    </location>
</feature>
<evidence type="ECO:0000256" key="9">
    <source>
        <dbReference type="ARBA" id="ARBA00023136"/>
    </source>
</evidence>
<dbReference type="GO" id="GO:0015385">
    <property type="term" value="F:sodium:proton antiporter activity"/>
    <property type="evidence" value="ECO:0007669"/>
    <property type="project" value="UniProtKB-UniRule"/>
</dbReference>
<reference evidence="13" key="1">
    <citation type="journal article" date="2014" name="Int. J. Syst. Evol. Microbiol.">
        <title>Complete genome sequence of Corynebacterium casei LMG S-19264T (=DSM 44701T), isolated from a smear-ripened cheese.</title>
        <authorList>
            <consortium name="US DOE Joint Genome Institute (JGI-PGF)"/>
            <person name="Walter F."/>
            <person name="Albersmeier A."/>
            <person name="Kalinowski J."/>
            <person name="Ruckert C."/>
        </authorList>
    </citation>
    <scope>NUCLEOTIDE SEQUENCE</scope>
    <source>
        <strain evidence="13">CGMCC 1.12827</strain>
    </source>
</reference>
<comment type="catalytic activity">
    <reaction evidence="11">
        <text>Na(+)(in) + 2 H(+)(out) = Na(+)(out) + 2 H(+)(in)</text>
        <dbReference type="Rhea" id="RHEA:29251"/>
        <dbReference type="ChEBI" id="CHEBI:15378"/>
        <dbReference type="ChEBI" id="CHEBI:29101"/>
    </reaction>
</comment>
<feature type="transmembrane region" description="Helical" evidence="11">
    <location>
        <begin position="128"/>
        <end position="146"/>
    </location>
</feature>
<feature type="transmembrane region" description="Helical" evidence="11">
    <location>
        <begin position="363"/>
        <end position="384"/>
    </location>
</feature>
<feature type="transmembrane region" description="Helical" evidence="11">
    <location>
        <begin position="55"/>
        <end position="77"/>
    </location>
</feature>
<name>A0A916T8I5_9ACTN</name>
<accession>A0A916T8I5</accession>
<organism evidence="13 14">
    <name type="scientific">Gordonia jinhuaensis</name>
    <dbReference type="NCBI Taxonomy" id="1517702"/>
    <lineage>
        <taxon>Bacteria</taxon>
        <taxon>Bacillati</taxon>
        <taxon>Actinomycetota</taxon>
        <taxon>Actinomycetes</taxon>
        <taxon>Mycobacteriales</taxon>
        <taxon>Gordoniaceae</taxon>
        <taxon>Gordonia</taxon>
    </lineage>
</organism>
<evidence type="ECO:0000256" key="10">
    <source>
        <dbReference type="ARBA" id="ARBA00023201"/>
    </source>
</evidence>
<evidence type="ECO:0000313" key="13">
    <source>
        <dbReference type="EMBL" id="GGB35700.1"/>
    </source>
</evidence>
<keyword evidence="3 11" id="KW-0050">Antiport</keyword>
<keyword evidence="2 11" id="KW-0813">Transport</keyword>
<comment type="subcellular location">
    <subcellularLocation>
        <location evidence="1">Cell inner membrane</location>
        <topology evidence="1">Multi-pass membrane protein</topology>
    </subcellularLocation>
    <subcellularLocation>
        <location evidence="11">Cell membrane</location>
        <topology evidence="11">Multi-pass membrane protein</topology>
    </subcellularLocation>
</comment>
<dbReference type="NCBIfam" id="TIGR00773">
    <property type="entry name" value="NhaA"/>
    <property type="match status" value="1"/>
</dbReference>
<comment type="caution">
    <text evidence="13">The sequence shown here is derived from an EMBL/GenBank/DDBJ whole genome shotgun (WGS) entry which is preliminary data.</text>
</comment>
<dbReference type="InterPro" id="IPR004670">
    <property type="entry name" value="NhaA"/>
</dbReference>
<dbReference type="Gene3D" id="1.20.1530.10">
    <property type="entry name" value="Na+/H+ antiporter like domain"/>
    <property type="match status" value="1"/>
</dbReference>
<evidence type="ECO:0000256" key="5">
    <source>
        <dbReference type="ARBA" id="ARBA00022692"/>
    </source>
</evidence>
<evidence type="ECO:0000256" key="6">
    <source>
        <dbReference type="ARBA" id="ARBA00022989"/>
    </source>
</evidence>
<keyword evidence="7 11" id="KW-0915">Sodium</keyword>
<evidence type="ECO:0000256" key="12">
    <source>
        <dbReference type="SAM" id="MobiDB-lite"/>
    </source>
</evidence>
<keyword evidence="4 11" id="KW-1003">Cell membrane</keyword>
<protein>
    <recommendedName>
        <fullName evidence="11">Na(+)/H(+) antiporter NhaA</fullName>
    </recommendedName>
    <alternativeName>
        <fullName evidence="11">Sodium/proton antiporter NhaA</fullName>
    </alternativeName>
</protein>
<evidence type="ECO:0000256" key="8">
    <source>
        <dbReference type="ARBA" id="ARBA00023065"/>
    </source>
</evidence>
<evidence type="ECO:0000313" key="14">
    <source>
        <dbReference type="Proteomes" id="UP000621454"/>
    </source>
</evidence>
<keyword evidence="6 11" id="KW-1133">Transmembrane helix</keyword>
<sequence length="445" mass="46462">MSRGTTGSAFTRYLRTETTGGVVLVAATAIALLWANSPWSASFTTLRDAHIGPDIFGLNMSVAHWTADGLLAVFFFVAGLELKRELVIGDLSSRERAILPVLAAFGGVITPAVICLAVSWGSPGFERAWALPVATDIAFALGILSLAGSRVPVSARVFLLALAVVDDLIAIVIIAVVFSEGLNWPALGVAVLCCAVYAYAQHRRITAWWFYVPLAVVTWVAVFNSGIHATIAGVALALLTRVRADPGERDAPAVRLASRLQPVSSLICVPLFAVFAAGVSLDAHSLTAAFTERIALGAFLGLVIGKPLGIVIATVAAVRLGIARAPSGMQKQDLFAVSLLGGIGFTVSLLIADLALDDAGTEIATAAVLMASVLMSLLGAAALIRRGRVLDRMAADSDVGAPDLASTHEGPDETSKAYADIAVRSQDDEGDDADQQRPEGRPDTE</sequence>
<gene>
    <name evidence="11 13" type="primary">nhaA</name>
    <name evidence="13" type="ORF">GCM10011489_24680</name>
</gene>
<evidence type="ECO:0000256" key="1">
    <source>
        <dbReference type="ARBA" id="ARBA00004429"/>
    </source>
</evidence>
<dbReference type="HAMAP" id="MF_01844">
    <property type="entry name" value="NhaA"/>
    <property type="match status" value="1"/>
</dbReference>
<evidence type="ECO:0000256" key="11">
    <source>
        <dbReference type="HAMAP-Rule" id="MF_01844"/>
    </source>
</evidence>
<reference evidence="13" key="2">
    <citation type="submission" date="2020-09" db="EMBL/GenBank/DDBJ databases">
        <authorList>
            <person name="Sun Q."/>
            <person name="Zhou Y."/>
        </authorList>
    </citation>
    <scope>NUCLEOTIDE SEQUENCE</scope>
    <source>
        <strain evidence="13">CGMCC 1.12827</strain>
    </source>
</reference>
<comment type="function">
    <text evidence="11">Na(+)/H(+) antiporter that extrudes sodium in exchange for external protons.</text>
</comment>
<dbReference type="Pfam" id="PF06965">
    <property type="entry name" value="Na_H_antiport_1"/>
    <property type="match status" value="1"/>
</dbReference>
<dbReference type="PANTHER" id="PTHR30341:SF0">
    <property type="entry name" value="NA(+)_H(+) ANTIPORTER NHAA"/>
    <property type="match status" value="1"/>
</dbReference>
<dbReference type="EMBL" id="BMGC01000017">
    <property type="protein sequence ID" value="GGB35700.1"/>
    <property type="molecule type" value="Genomic_DNA"/>
</dbReference>
<evidence type="ECO:0000256" key="2">
    <source>
        <dbReference type="ARBA" id="ARBA00022448"/>
    </source>
</evidence>
<feature type="region of interest" description="Disordered" evidence="12">
    <location>
        <begin position="424"/>
        <end position="445"/>
    </location>
</feature>
<keyword evidence="8 11" id="KW-0406">Ion transport</keyword>
<evidence type="ECO:0000256" key="4">
    <source>
        <dbReference type="ARBA" id="ARBA00022475"/>
    </source>
</evidence>
<keyword evidence="9 11" id="KW-0472">Membrane</keyword>
<comment type="similarity">
    <text evidence="11">Belongs to the NhaA Na(+)/H(+) (TC 2.A.33) antiporter family.</text>
</comment>
<feature type="transmembrane region" description="Helical" evidence="11">
    <location>
        <begin position="158"/>
        <end position="178"/>
    </location>
</feature>